<dbReference type="GeneID" id="7846895"/>
<dbReference type="EMBL" id="GG662532">
    <property type="protein sequence ID" value="EAR91051.2"/>
    <property type="molecule type" value="Genomic_DNA"/>
</dbReference>
<dbReference type="Proteomes" id="UP000009168">
    <property type="component" value="Unassembled WGS sequence"/>
</dbReference>
<reference evidence="2" key="1">
    <citation type="journal article" date="2006" name="PLoS Biol.">
        <title>Macronuclear genome sequence of the ciliate Tetrahymena thermophila, a model eukaryote.</title>
        <authorList>
            <person name="Eisen J.A."/>
            <person name="Coyne R.S."/>
            <person name="Wu M."/>
            <person name="Wu D."/>
            <person name="Thiagarajan M."/>
            <person name="Wortman J.R."/>
            <person name="Badger J.H."/>
            <person name="Ren Q."/>
            <person name="Amedeo P."/>
            <person name="Jones K.M."/>
            <person name="Tallon L.J."/>
            <person name="Delcher A.L."/>
            <person name="Salzberg S.L."/>
            <person name="Silva J.C."/>
            <person name="Haas B.J."/>
            <person name="Majoros W.H."/>
            <person name="Farzad M."/>
            <person name="Carlton J.M."/>
            <person name="Smith R.K. Jr."/>
            <person name="Garg J."/>
            <person name="Pearlman R.E."/>
            <person name="Karrer K.M."/>
            <person name="Sun L."/>
            <person name="Manning G."/>
            <person name="Elde N.C."/>
            <person name="Turkewitz A.P."/>
            <person name="Asai D.J."/>
            <person name="Wilkes D.E."/>
            <person name="Wang Y."/>
            <person name="Cai H."/>
            <person name="Collins K."/>
            <person name="Stewart B.A."/>
            <person name="Lee S.R."/>
            <person name="Wilamowska K."/>
            <person name="Weinberg Z."/>
            <person name="Ruzzo W.L."/>
            <person name="Wloga D."/>
            <person name="Gaertig J."/>
            <person name="Frankel J."/>
            <person name="Tsao C.-C."/>
            <person name="Gorovsky M.A."/>
            <person name="Keeling P.J."/>
            <person name="Waller R.F."/>
            <person name="Patron N.J."/>
            <person name="Cherry J.M."/>
            <person name="Stover N.A."/>
            <person name="Krieger C.J."/>
            <person name="del Toro C."/>
            <person name="Ryder H.F."/>
            <person name="Williamson S.C."/>
            <person name="Barbeau R.A."/>
            <person name="Hamilton E.P."/>
            <person name="Orias E."/>
        </authorList>
    </citation>
    <scope>NUCLEOTIDE SEQUENCE [LARGE SCALE GENOMIC DNA]</scope>
    <source>
        <strain evidence="2">SB210</strain>
    </source>
</reference>
<evidence type="ECO:0008006" key="3">
    <source>
        <dbReference type="Google" id="ProtNLM"/>
    </source>
</evidence>
<dbReference type="RefSeq" id="XP_001011296.2">
    <property type="nucleotide sequence ID" value="XM_001011296.2"/>
</dbReference>
<keyword evidence="2" id="KW-1185">Reference proteome</keyword>
<gene>
    <name evidence="1" type="ORF">TTHERM_00429710</name>
</gene>
<dbReference type="Gene3D" id="3.80.10.10">
    <property type="entry name" value="Ribonuclease Inhibitor"/>
    <property type="match status" value="1"/>
</dbReference>
<dbReference type="KEGG" id="tet:TTHERM_00429710"/>
<evidence type="ECO:0000313" key="1">
    <source>
        <dbReference type="EMBL" id="EAR91051.2"/>
    </source>
</evidence>
<dbReference type="AlphaFoldDB" id="Q231I8"/>
<organism evidence="1 2">
    <name type="scientific">Tetrahymena thermophila (strain SB210)</name>
    <dbReference type="NCBI Taxonomy" id="312017"/>
    <lineage>
        <taxon>Eukaryota</taxon>
        <taxon>Sar</taxon>
        <taxon>Alveolata</taxon>
        <taxon>Ciliophora</taxon>
        <taxon>Intramacronucleata</taxon>
        <taxon>Oligohymenophorea</taxon>
        <taxon>Hymenostomatida</taxon>
        <taxon>Tetrahymenina</taxon>
        <taxon>Tetrahymenidae</taxon>
        <taxon>Tetrahymena</taxon>
    </lineage>
</organism>
<name>Q231I8_TETTS</name>
<evidence type="ECO:0000313" key="2">
    <source>
        <dbReference type="Proteomes" id="UP000009168"/>
    </source>
</evidence>
<dbReference type="InParanoid" id="Q231I8"/>
<dbReference type="SUPFAM" id="SSF52047">
    <property type="entry name" value="RNI-like"/>
    <property type="match status" value="1"/>
</dbReference>
<accession>Q231I8</accession>
<protein>
    <recommendedName>
        <fullName evidence="3">Kinase domain protein</fullName>
    </recommendedName>
</protein>
<dbReference type="InterPro" id="IPR032675">
    <property type="entry name" value="LRR_dom_sf"/>
</dbReference>
<proteinExistence type="predicted"/>
<dbReference type="HOGENOM" id="CLU_2077796_0_0_1"/>
<dbReference type="OrthoDB" id="303338at2759"/>
<sequence>MGGKVVKPSSQNTQTSLKKEILLVTKNNIEEVIKEKIQQFLAIEMDFSYTETYEYLNGIKRILKNYRQLQSLKFHLSKCKFTDEEARSLIKTLSILKSLKNLFICINNGYPSLILIEEVGYILKQSFNLLFLELNFSQCKVTDSCIKNFSIGLQTQKKIKELNITLSQNKIGNEGFKDIILGIQNMKDLLVLKIDLSDNSIDLDTPQLFQSVVENNPNISNLQLFLANNSLNHQGFIDLMCDIAKLDNIQTLILQLDNCALTSQMFKSIQLYIQYFKFLKNFDLFVSKNNLSNMDMKNFFQDGKNSLERIENLSLNFK</sequence>